<gene>
    <name evidence="9" type="ORF">E1269_26345</name>
</gene>
<feature type="transmembrane region" description="Helical" evidence="8">
    <location>
        <begin position="224"/>
        <end position="243"/>
    </location>
</feature>
<keyword evidence="6 8" id="KW-1133">Transmembrane helix</keyword>
<dbReference type="GO" id="GO:0005886">
    <property type="term" value="C:plasma membrane"/>
    <property type="evidence" value="ECO:0007669"/>
    <property type="project" value="UniProtKB-SubCell"/>
</dbReference>
<proteinExistence type="inferred from homology"/>
<dbReference type="Gene3D" id="1.20.1530.20">
    <property type="match status" value="1"/>
</dbReference>
<feature type="transmembrane region" description="Helical" evidence="8">
    <location>
        <begin position="59"/>
        <end position="82"/>
    </location>
</feature>
<evidence type="ECO:0000256" key="5">
    <source>
        <dbReference type="ARBA" id="ARBA00022692"/>
    </source>
</evidence>
<keyword evidence="5 8" id="KW-0812">Transmembrane</keyword>
<evidence type="ECO:0000256" key="3">
    <source>
        <dbReference type="ARBA" id="ARBA00022448"/>
    </source>
</evidence>
<protein>
    <submittedName>
        <fullName evidence="9">AEC family transporter</fullName>
    </submittedName>
</protein>
<sequence length="307" mass="31884">MPEVLSGFALLGVVVGIGYVLGRIKLLGDAAEVPLSRLSFSVAAPALLFTILYRADVRAVFSGAATVAVVTATVVALLYVVLARLLLLRPSQEVVIGALCASYVNTNNLGIPLLVLVVGSAAVVAPVMLFQVLVMMPLSFIALDLLTGRGGTSRWRVRLAATRNPLVVSVALGFVVAAVGWHPPEIVMAPIEMLGGAAVPLMLLAFGLSLYGAPLPGRGRDSGAMWLAVVLKTVAAPAIAYAVGARLFGLDGRELLTAMVVAALPSAQNIFVHAVRYGVSFGLAREAVLLTTLLSLPLILLITAIFA</sequence>
<evidence type="ECO:0000313" key="9">
    <source>
        <dbReference type="EMBL" id="TDE00141.1"/>
    </source>
</evidence>
<dbReference type="AlphaFoldDB" id="A0A4R5CN51"/>
<dbReference type="Pfam" id="PF03547">
    <property type="entry name" value="Mem_trans"/>
    <property type="match status" value="1"/>
</dbReference>
<evidence type="ECO:0000313" key="10">
    <source>
        <dbReference type="Proteomes" id="UP000294739"/>
    </source>
</evidence>
<keyword evidence="4" id="KW-1003">Cell membrane</keyword>
<feature type="transmembrane region" description="Helical" evidence="8">
    <location>
        <begin position="34"/>
        <end position="53"/>
    </location>
</feature>
<accession>A0A4R5CN51</accession>
<dbReference type="PANTHER" id="PTHR36838:SF1">
    <property type="entry name" value="SLR1864 PROTEIN"/>
    <property type="match status" value="1"/>
</dbReference>
<evidence type="ECO:0000256" key="7">
    <source>
        <dbReference type="ARBA" id="ARBA00023136"/>
    </source>
</evidence>
<feature type="transmembrane region" description="Helical" evidence="8">
    <location>
        <begin position="123"/>
        <end position="143"/>
    </location>
</feature>
<comment type="caution">
    <text evidence="9">The sequence shown here is derived from an EMBL/GenBank/DDBJ whole genome shotgun (WGS) entry which is preliminary data.</text>
</comment>
<dbReference type="Proteomes" id="UP000294739">
    <property type="component" value="Unassembled WGS sequence"/>
</dbReference>
<dbReference type="OrthoDB" id="5405318at2"/>
<dbReference type="EMBL" id="SMKZ01000054">
    <property type="protein sequence ID" value="TDE00141.1"/>
    <property type="molecule type" value="Genomic_DNA"/>
</dbReference>
<evidence type="ECO:0000256" key="2">
    <source>
        <dbReference type="ARBA" id="ARBA00010145"/>
    </source>
</evidence>
<dbReference type="GO" id="GO:0055085">
    <property type="term" value="P:transmembrane transport"/>
    <property type="evidence" value="ECO:0007669"/>
    <property type="project" value="InterPro"/>
</dbReference>
<feature type="transmembrane region" description="Helical" evidence="8">
    <location>
        <begin position="164"/>
        <end position="181"/>
    </location>
</feature>
<name>A0A4R5CN51_9ACTN</name>
<dbReference type="InterPro" id="IPR038770">
    <property type="entry name" value="Na+/solute_symporter_sf"/>
</dbReference>
<evidence type="ECO:0000256" key="4">
    <source>
        <dbReference type="ARBA" id="ARBA00022475"/>
    </source>
</evidence>
<feature type="transmembrane region" description="Helical" evidence="8">
    <location>
        <begin position="193"/>
        <end position="212"/>
    </location>
</feature>
<comment type="similarity">
    <text evidence="2">Belongs to the auxin efflux carrier (TC 2.A.69) family.</text>
</comment>
<evidence type="ECO:0000256" key="1">
    <source>
        <dbReference type="ARBA" id="ARBA00004651"/>
    </source>
</evidence>
<evidence type="ECO:0000256" key="6">
    <source>
        <dbReference type="ARBA" id="ARBA00022989"/>
    </source>
</evidence>
<feature type="transmembrane region" description="Helical" evidence="8">
    <location>
        <begin position="287"/>
        <end position="306"/>
    </location>
</feature>
<dbReference type="PANTHER" id="PTHR36838">
    <property type="entry name" value="AUXIN EFFLUX CARRIER FAMILY PROTEIN"/>
    <property type="match status" value="1"/>
</dbReference>
<dbReference type="InterPro" id="IPR004776">
    <property type="entry name" value="Mem_transp_PIN-like"/>
</dbReference>
<feature type="transmembrane region" description="Helical" evidence="8">
    <location>
        <begin position="255"/>
        <end position="275"/>
    </location>
</feature>
<comment type="subcellular location">
    <subcellularLocation>
        <location evidence="1">Cell membrane</location>
        <topology evidence="1">Multi-pass membrane protein</topology>
    </subcellularLocation>
</comment>
<keyword evidence="3" id="KW-0813">Transport</keyword>
<keyword evidence="10" id="KW-1185">Reference proteome</keyword>
<feature type="transmembrane region" description="Helical" evidence="8">
    <location>
        <begin position="94"/>
        <end position="117"/>
    </location>
</feature>
<organism evidence="9 10">
    <name type="scientific">Jiangella asiatica</name>
    <dbReference type="NCBI Taxonomy" id="2530372"/>
    <lineage>
        <taxon>Bacteria</taxon>
        <taxon>Bacillati</taxon>
        <taxon>Actinomycetota</taxon>
        <taxon>Actinomycetes</taxon>
        <taxon>Jiangellales</taxon>
        <taxon>Jiangellaceae</taxon>
        <taxon>Jiangella</taxon>
    </lineage>
</organism>
<dbReference type="InParanoid" id="A0A4R5CN51"/>
<feature type="transmembrane region" description="Helical" evidence="8">
    <location>
        <begin position="6"/>
        <end position="22"/>
    </location>
</feature>
<reference evidence="9 10" key="1">
    <citation type="submission" date="2019-03" db="EMBL/GenBank/DDBJ databases">
        <title>Draft genome sequences of novel Actinobacteria.</title>
        <authorList>
            <person name="Sahin N."/>
            <person name="Ay H."/>
            <person name="Saygin H."/>
        </authorList>
    </citation>
    <scope>NUCLEOTIDE SEQUENCE [LARGE SCALE GENOMIC DNA]</scope>
    <source>
        <strain evidence="9 10">5K138</strain>
    </source>
</reference>
<evidence type="ECO:0000256" key="8">
    <source>
        <dbReference type="SAM" id="Phobius"/>
    </source>
</evidence>
<dbReference type="RefSeq" id="WP_131900193.1">
    <property type="nucleotide sequence ID" value="NZ_SMKZ01000054.1"/>
</dbReference>
<keyword evidence="7 8" id="KW-0472">Membrane</keyword>